<gene>
    <name evidence="1" type="ORF">EPUL_006713</name>
</gene>
<evidence type="ECO:0000313" key="1">
    <source>
        <dbReference type="EMBL" id="POS81682.1"/>
    </source>
</evidence>
<feature type="non-terminal residue" evidence="1">
    <location>
        <position position="179"/>
    </location>
</feature>
<dbReference type="EMBL" id="PEDP01009550">
    <property type="protein sequence ID" value="POS81682.1"/>
    <property type="molecule type" value="Genomic_DNA"/>
</dbReference>
<reference evidence="1 2" key="1">
    <citation type="submission" date="2017-10" db="EMBL/GenBank/DDBJ databases">
        <title>Development of genomic resources for the powdery mildew, Erysiphe pulchra.</title>
        <authorList>
            <person name="Wadl P.A."/>
            <person name="Mack B.M."/>
            <person name="Moore G."/>
            <person name="Beltz S.B."/>
        </authorList>
    </citation>
    <scope>NUCLEOTIDE SEQUENCE [LARGE SCALE GENOMIC DNA]</scope>
    <source>
        <strain evidence="1">Cflorida</strain>
    </source>
</reference>
<name>A0A2S4PI21_9PEZI</name>
<accession>A0A2S4PI21</accession>
<protein>
    <submittedName>
        <fullName evidence="1">Uncharacterized protein</fullName>
    </submittedName>
</protein>
<comment type="caution">
    <text evidence="1">The sequence shown here is derived from an EMBL/GenBank/DDBJ whole genome shotgun (WGS) entry which is preliminary data.</text>
</comment>
<dbReference type="OrthoDB" id="3606391at2759"/>
<proteinExistence type="predicted"/>
<organism evidence="1 2">
    <name type="scientific">Erysiphe pulchra</name>
    <dbReference type="NCBI Taxonomy" id="225359"/>
    <lineage>
        <taxon>Eukaryota</taxon>
        <taxon>Fungi</taxon>
        <taxon>Dikarya</taxon>
        <taxon>Ascomycota</taxon>
        <taxon>Pezizomycotina</taxon>
        <taxon>Leotiomycetes</taxon>
        <taxon>Erysiphales</taxon>
        <taxon>Erysiphaceae</taxon>
        <taxon>Erysiphe</taxon>
    </lineage>
</organism>
<dbReference type="Proteomes" id="UP000237438">
    <property type="component" value="Unassembled WGS sequence"/>
</dbReference>
<feature type="non-terminal residue" evidence="1">
    <location>
        <position position="1"/>
    </location>
</feature>
<evidence type="ECO:0000313" key="2">
    <source>
        <dbReference type="Proteomes" id="UP000237438"/>
    </source>
</evidence>
<dbReference type="AlphaFoldDB" id="A0A2S4PI21"/>
<keyword evidence="2" id="KW-1185">Reference proteome</keyword>
<sequence>PFAQSKRLITESPPSCSNKISTGNAFLPKEFAEIVAIRQRHERAWHARLMTCTAPISSIESTLVSFKEEIEEEEVAAFKAYLQLPIANFAAVDNSPTPPNIPSHSRPIKGCGHVLRKIKTAVEKAAVVIPGNSMDIASLRKTQGTSSLPKILETVESAWVTVARKGKKKTRTTPSTKTT</sequence>